<protein>
    <submittedName>
        <fullName evidence="4">SIR2-like domain-containing protein</fullName>
    </submittedName>
</protein>
<evidence type="ECO:0000313" key="5">
    <source>
        <dbReference type="Proteomes" id="UP000756346"/>
    </source>
</evidence>
<evidence type="ECO:0000313" key="4">
    <source>
        <dbReference type="EMBL" id="KAH7010846.1"/>
    </source>
</evidence>
<keyword evidence="5" id="KW-1185">Reference proteome</keyword>
<organism evidence="4 5">
    <name type="scientific">Microdochium trichocladiopsis</name>
    <dbReference type="NCBI Taxonomy" id="1682393"/>
    <lineage>
        <taxon>Eukaryota</taxon>
        <taxon>Fungi</taxon>
        <taxon>Dikarya</taxon>
        <taxon>Ascomycota</taxon>
        <taxon>Pezizomycotina</taxon>
        <taxon>Sordariomycetes</taxon>
        <taxon>Xylariomycetidae</taxon>
        <taxon>Xylariales</taxon>
        <taxon>Microdochiaceae</taxon>
        <taxon>Microdochium</taxon>
    </lineage>
</organism>
<gene>
    <name evidence="4" type="ORF">B0I36DRAFT_56502</name>
</gene>
<dbReference type="OrthoDB" id="6247875at2759"/>
<dbReference type="PANTHER" id="PTHR28623:SF2">
    <property type="entry name" value="PROTEIN FAM118A"/>
    <property type="match status" value="1"/>
</dbReference>
<dbReference type="GeneID" id="70192577"/>
<dbReference type="EMBL" id="JAGTJQ010000016">
    <property type="protein sequence ID" value="KAH7010846.1"/>
    <property type="molecule type" value="Genomic_DNA"/>
</dbReference>
<dbReference type="RefSeq" id="XP_046004331.1">
    <property type="nucleotide sequence ID" value="XM_046163031.1"/>
</dbReference>
<dbReference type="PANTHER" id="PTHR28623">
    <property type="entry name" value="PROTEIN FAM118B"/>
    <property type="match status" value="1"/>
</dbReference>
<keyword evidence="3" id="KW-0007">Acetylation</keyword>
<evidence type="ECO:0000256" key="3">
    <source>
        <dbReference type="ARBA" id="ARBA00022990"/>
    </source>
</evidence>
<accession>A0A9P9BFC2</accession>
<dbReference type="InterPro" id="IPR038916">
    <property type="entry name" value="FAM118"/>
</dbReference>
<dbReference type="Proteomes" id="UP000756346">
    <property type="component" value="Unassembled WGS sequence"/>
</dbReference>
<dbReference type="AlphaFoldDB" id="A0A9P9BFC2"/>
<evidence type="ECO:0000256" key="1">
    <source>
        <dbReference type="ARBA" id="ARBA00006491"/>
    </source>
</evidence>
<name>A0A9P9BFC2_9PEZI</name>
<proteinExistence type="inferred from homology"/>
<reference evidence="4" key="1">
    <citation type="journal article" date="2021" name="Nat. Commun.">
        <title>Genetic determinants of endophytism in the Arabidopsis root mycobiome.</title>
        <authorList>
            <person name="Mesny F."/>
            <person name="Miyauchi S."/>
            <person name="Thiergart T."/>
            <person name="Pickel B."/>
            <person name="Atanasova L."/>
            <person name="Karlsson M."/>
            <person name="Huettel B."/>
            <person name="Barry K.W."/>
            <person name="Haridas S."/>
            <person name="Chen C."/>
            <person name="Bauer D."/>
            <person name="Andreopoulos W."/>
            <person name="Pangilinan J."/>
            <person name="LaButti K."/>
            <person name="Riley R."/>
            <person name="Lipzen A."/>
            <person name="Clum A."/>
            <person name="Drula E."/>
            <person name="Henrissat B."/>
            <person name="Kohler A."/>
            <person name="Grigoriev I.V."/>
            <person name="Martin F.M."/>
            <person name="Hacquard S."/>
        </authorList>
    </citation>
    <scope>NUCLEOTIDE SEQUENCE</scope>
    <source>
        <strain evidence="4">MPI-CAGE-CH-0230</strain>
    </source>
</reference>
<keyword evidence="2" id="KW-0597">Phosphoprotein</keyword>
<sequence length="306" mass="34930">MRAAEQERETQRQQAEAVDNLRDILKKRNLAICVGSGVTLYSIKAADRPRLTWTGLVHNGFDYLERELPNFYQQQEKAFERARKLLDDDTATPGDLIDAASKLKSFFQSHPVKLADWLSLQFKELHRYVASPAVLESLKSLHRNGALLMTTNYDGLMEKYCGLSPLDSSDKDKLMEFNRRHCDGVFHPHGYWKNPKHIVLDAIDYYKVQHDDGVQETLRNIFTGRTILFVGCGGGLADPNFGELLKWLGEKEKNIGSSHYILLRKGELNPVPQLPLKHVRCEDYDAIGPWLEDLLDQSERSEGTSE</sequence>
<comment type="similarity">
    <text evidence="1">Belongs to the FAM118 family.</text>
</comment>
<comment type="caution">
    <text evidence="4">The sequence shown here is derived from an EMBL/GenBank/DDBJ whole genome shotgun (WGS) entry which is preliminary data.</text>
</comment>
<dbReference type="Pfam" id="PF13289">
    <property type="entry name" value="SIR2_2"/>
    <property type="match status" value="1"/>
</dbReference>
<evidence type="ECO:0000256" key="2">
    <source>
        <dbReference type="ARBA" id="ARBA00022553"/>
    </source>
</evidence>